<dbReference type="Proteomes" id="UP000018227">
    <property type="component" value="Unassembled WGS sequence"/>
</dbReference>
<evidence type="ECO:0000256" key="1">
    <source>
        <dbReference type="SAM" id="Phobius"/>
    </source>
</evidence>
<dbReference type="SUPFAM" id="SSF103473">
    <property type="entry name" value="MFS general substrate transporter"/>
    <property type="match status" value="1"/>
</dbReference>
<dbReference type="eggNOG" id="COG2211">
    <property type="taxonomic scope" value="Bacteria"/>
</dbReference>
<feature type="transmembrane region" description="Helical" evidence="1">
    <location>
        <begin position="194"/>
        <end position="214"/>
    </location>
</feature>
<reference evidence="2 3" key="1">
    <citation type="submission" date="2013-06" db="EMBL/GenBank/DDBJ databases">
        <authorList>
            <person name="Weinstock G."/>
            <person name="Sodergren E."/>
            <person name="Clifton S."/>
            <person name="Fulton L."/>
            <person name="Fulton B."/>
            <person name="Courtney L."/>
            <person name="Fronick C."/>
            <person name="Harrison M."/>
            <person name="Strong C."/>
            <person name="Farmer C."/>
            <person name="Delahaunty K."/>
            <person name="Markovic C."/>
            <person name="Hall O."/>
            <person name="Minx P."/>
            <person name="Tomlinson C."/>
            <person name="Mitreva M."/>
            <person name="Nelson J."/>
            <person name="Hou S."/>
            <person name="Wollam A."/>
            <person name="Pepin K.H."/>
            <person name="Johnson M."/>
            <person name="Bhonagiri V."/>
            <person name="Nash W.E."/>
            <person name="Warren W."/>
            <person name="Chinwalla A."/>
            <person name="Mardis E.R."/>
            <person name="Wilson R.K."/>
        </authorList>
    </citation>
    <scope>NUCLEOTIDE SEQUENCE [LARGE SCALE GENOMIC DNA]</scope>
    <source>
        <strain evidence="2 3">ATCC 51271</strain>
    </source>
</reference>
<feature type="transmembrane region" description="Helical" evidence="1">
    <location>
        <begin position="30"/>
        <end position="49"/>
    </location>
</feature>
<dbReference type="EMBL" id="ACIL03000012">
    <property type="protein sequence ID" value="ESL03309.1"/>
    <property type="molecule type" value="Genomic_DNA"/>
</dbReference>
<dbReference type="InterPro" id="IPR039672">
    <property type="entry name" value="MFS_2"/>
</dbReference>
<comment type="caution">
    <text evidence="2">The sequence shown here is derived from an EMBL/GenBank/DDBJ whole genome shotgun (WGS) entry which is preliminary data.</text>
</comment>
<gene>
    <name evidence="2" type="ORF">GCWU0000282_001469</name>
</gene>
<dbReference type="STRING" id="592026.GCWU0000282_001469"/>
<proteinExistence type="predicted"/>
<sequence length="499" mass="55101">MSKRESNSVRLDKQGVPKVMHIFDYFADSLGMFSLNAISGLVGQLTYFYTDKVGAAAGAIATMFLICKIVDAFTDLIMGHICDSTKPGKEKYRPWLLRAGVPAGIMLVLLFMVPKGANQTIQLIYMCITNLLMTAILYTAISIPYGAIMMIRTPSQEERGVMGTWRAAAGYVSGMVIAVAVIPITNALGGDQSAWIKMGAVFGTLILINMIICWKCSKESAVDRRIISQIKEKKPEEMTDDEYAEHIFSIEQDAADSKLTMLEAIKCLFKSKYWIIWLVVNLFNQITYGLTNSSGTYYCKWIYGNDNLVAILGGIGMIPTIIGFILAMPMIKKLGAVKTLRVSFFLGAVANALRLLNPYDFWYNAILGCICTFATIPPMCVGGVIGGMNIQYNEHKFGARIIARSGSASSFGMKIASGFGASIVGWCLAVANYDPKMTVVTEATKQAIFAFSIYIPLIAFIMMFVFMLRYDLDKVLPEINKDLAERKENRKAKIIAARK</sequence>
<dbReference type="RefSeq" id="WP_023354348.1">
    <property type="nucleotide sequence ID" value="NZ_KI535367.1"/>
</dbReference>
<dbReference type="PANTHER" id="PTHR11328">
    <property type="entry name" value="MAJOR FACILITATOR SUPERFAMILY DOMAIN-CONTAINING PROTEIN"/>
    <property type="match status" value="1"/>
</dbReference>
<keyword evidence="1" id="KW-0472">Membrane</keyword>
<keyword evidence="3" id="KW-1185">Reference proteome</keyword>
<dbReference type="GO" id="GO:0005886">
    <property type="term" value="C:plasma membrane"/>
    <property type="evidence" value="ECO:0007669"/>
    <property type="project" value="TreeGrafter"/>
</dbReference>
<dbReference type="OrthoDB" id="9764596at2"/>
<dbReference type="AlphaFoldDB" id="V2XMA2"/>
<name>V2XMA2_9FIRM</name>
<protein>
    <submittedName>
        <fullName evidence="2">Glycoside/pentoside/hexuronide transporter</fullName>
    </submittedName>
</protein>
<keyword evidence="1" id="KW-0812">Transmembrane</keyword>
<feature type="transmembrane region" description="Helical" evidence="1">
    <location>
        <begin position="123"/>
        <end position="147"/>
    </location>
</feature>
<dbReference type="GO" id="GO:0008643">
    <property type="term" value="P:carbohydrate transport"/>
    <property type="evidence" value="ECO:0007669"/>
    <property type="project" value="InterPro"/>
</dbReference>
<evidence type="ECO:0000313" key="2">
    <source>
        <dbReference type="EMBL" id="ESL03309.1"/>
    </source>
</evidence>
<feature type="transmembrane region" description="Helical" evidence="1">
    <location>
        <begin position="448"/>
        <end position="468"/>
    </location>
</feature>
<organism evidence="2 3">
    <name type="scientific">Catonella morbi ATCC 51271</name>
    <dbReference type="NCBI Taxonomy" id="592026"/>
    <lineage>
        <taxon>Bacteria</taxon>
        <taxon>Bacillati</taxon>
        <taxon>Bacillota</taxon>
        <taxon>Clostridia</taxon>
        <taxon>Lachnospirales</taxon>
        <taxon>Lachnospiraceae</taxon>
        <taxon>Catonella</taxon>
    </lineage>
</organism>
<feature type="transmembrane region" description="Helical" evidence="1">
    <location>
        <begin position="339"/>
        <end position="356"/>
    </location>
</feature>
<feature type="transmembrane region" description="Helical" evidence="1">
    <location>
        <begin position="168"/>
        <end position="188"/>
    </location>
</feature>
<feature type="transmembrane region" description="Helical" evidence="1">
    <location>
        <begin position="308"/>
        <end position="327"/>
    </location>
</feature>
<feature type="transmembrane region" description="Helical" evidence="1">
    <location>
        <begin position="95"/>
        <end position="117"/>
    </location>
</feature>
<feature type="transmembrane region" description="Helical" evidence="1">
    <location>
        <begin position="55"/>
        <end position="74"/>
    </location>
</feature>
<dbReference type="HOGENOM" id="CLU_027408_0_0_9"/>
<keyword evidence="1" id="KW-1133">Transmembrane helix</keyword>
<dbReference type="InterPro" id="IPR036259">
    <property type="entry name" value="MFS_trans_sf"/>
</dbReference>
<accession>V2XMA2</accession>
<dbReference type="PANTHER" id="PTHR11328:SF24">
    <property type="entry name" value="MAJOR FACILITATOR SUPERFAMILY (MFS) PROFILE DOMAIN-CONTAINING PROTEIN"/>
    <property type="match status" value="1"/>
</dbReference>
<dbReference type="Pfam" id="PF13347">
    <property type="entry name" value="MFS_2"/>
    <property type="match status" value="2"/>
</dbReference>
<feature type="transmembrane region" description="Helical" evidence="1">
    <location>
        <begin position="411"/>
        <end position="433"/>
    </location>
</feature>
<evidence type="ECO:0000313" key="3">
    <source>
        <dbReference type="Proteomes" id="UP000018227"/>
    </source>
</evidence>
<feature type="transmembrane region" description="Helical" evidence="1">
    <location>
        <begin position="271"/>
        <end position="288"/>
    </location>
</feature>
<dbReference type="Gene3D" id="1.20.1250.20">
    <property type="entry name" value="MFS general substrate transporter like domains"/>
    <property type="match status" value="2"/>
</dbReference>
<feature type="transmembrane region" description="Helical" evidence="1">
    <location>
        <begin position="362"/>
        <end position="390"/>
    </location>
</feature>
<dbReference type="GO" id="GO:0015293">
    <property type="term" value="F:symporter activity"/>
    <property type="evidence" value="ECO:0007669"/>
    <property type="project" value="InterPro"/>
</dbReference>